<protein>
    <submittedName>
        <fullName evidence="2">Uncharacterized protein</fullName>
    </submittedName>
</protein>
<evidence type="ECO:0000313" key="3">
    <source>
        <dbReference type="Proteomes" id="UP000052022"/>
    </source>
</evidence>
<sequence length="216" mass="23198">MTNEIERALALDWWAEQRAQVEEDLRKRLPDLLLQAREAVAAMPMSAFVRRSKFHTEVILPMATEWVEAEHARLSAAIGDTLLDIFGANAGSHNWSTTDYAEVGLAAAFSAAPLAALPFVGGLVVTASTGFFATSASIAVVPALAVGGGLVALGYGGQVRGWTIERLRERYRVKVEADLTLLVLGDAARPQEPSLKGTIFAELDGILSTKLEEPPQ</sequence>
<proteinExistence type="predicted"/>
<dbReference type="Proteomes" id="UP000052022">
    <property type="component" value="Unassembled WGS sequence"/>
</dbReference>
<keyword evidence="1" id="KW-1133">Transmembrane helix</keyword>
<dbReference type="EMBL" id="CYSD01000039">
    <property type="protein sequence ID" value="CUH80562.1"/>
    <property type="molecule type" value="Genomic_DNA"/>
</dbReference>
<dbReference type="OrthoDB" id="7863783at2"/>
<feature type="transmembrane region" description="Helical" evidence="1">
    <location>
        <begin position="131"/>
        <end position="156"/>
    </location>
</feature>
<reference evidence="2 3" key="1">
    <citation type="submission" date="2015-09" db="EMBL/GenBank/DDBJ databases">
        <authorList>
            <consortium name="Swine Surveillance"/>
        </authorList>
    </citation>
    <scope>NUCLEOTIDE SEQUENCE [LARGE SCALE GENOMIC DNA]</scope>
    <source>
        <strain evidence="2 3">CECT 7557</strain>
    </source>
</reference>
<evidence type="ECO:0000256" key="1">
    <source>
        <dbReference type="SAM" id="Phobius"/>
    </source>
</evidence>
<dbReference type="RefSeq" id="WP_058290991.1">
    <property type="nucleotide sequence ID" value="NZ_CYSD01000039.1"/>
</dbReference>
<keyword evidence="1" id="KW-0472">Membrane</keyword>
<name>A0A0P1GG56_9RHOB</name>
<dbReference type="STRING" id="928856.SAMN04488049_104261"/>
<organism evidence="2 3">
    <name type="scientific">Tritonibacter multivorans</name>
    <dbReference type="NCBI Taxonomy" id="928856"/>
    <lineage>
        <taxon>Bacteria</taxon>
        <taxon>Pseudomonadati</taxon>
        <taxon>Pseudomonadota</taxon>
        <taxon>Alphaproteobacteria</taxon>
        <taxon>Rhodobacterales</taxon>
        <taxon>Paracoccaceae</taxon>
        <taxon>Tritonibacter</taxon>
    </lineage>
</organism>
<evidence type="ECO:0000313" key="2">
    <source>
        <dbReference type="EMBL" id="CUH80562.1"/>
    </source>
</evidence>
<feature type="transmembrane region" description="Helical" evidence="1">
    <location>
        <begin position="103"/>
        <end position="125"/>
    </location>
</feature>
<accession>A0A0P1GG56</accession>
<keyword evidence="3" id="KW-1185">Reference proteome</keyword>
<gene>
    <name evidence="2" type="ORF">TRM7557_02977</name>
</gene>
<keyword evidence="1" id="KW-0812">Transmembrane</keyword>
<dbReference type="AlphaFoldDB" id="A0A0P1GG56"/>